<gene>
    <name evidence="1" type="ORF">S06H3_55486</name>
</gene>
<organism evidence="1">
    <name type="scientific">marine sediment metagenome</name>
    <dbReference type="NCBI Taxonomy" id="412755"/>
    <lineage>
        <taxon>unclassified sequences</taxon>
        <taxon>metagenomes</taxon>
        <taxon>ecological metagenomes</taxon>
    </lineage>
</organism>
<comment type="caution">
    <text evidence="1">The sequence shown here is derived from an EMBL/GenBank/DDBJ whole genome shotgun (WGS) entry which is preliminary data.</text>
</comment>
<reference evidence="1" key="1">
    <citation type="journal article" date="2014" name="Front. Microbiol.">
        <title>High frequency of phylogenetically diverse reductive dehalogenase-homologous genes in deep subseafloor sedimentary metagenomes.</title>
        <authorList>
            <person name="Kawai M."/>
            <person name="Futagami T."/>
            <person name="Toyoda A."/>
            <person name="Takaki Y."/>
            <person name="Nishi S."/>
            <person name="Hori S."/>
            <person name="Arai W."/>
            <person name="Tsubouchi T."/>
            <person name="Morono Y."/>
            <person name="Uchiyama I."/>
            <person name="Ito T."/>
            <person name="Fujiyama A."/>
            <person name="Inagaki F."/>
            <person name="Takami H."/>
        </authorList>
    </citation>
    <scope>NUCLEOTIDE SEQUENCE</scope>
    <source>
        <strain evidence="1">Expedition CK06-06</strain>
    </source>
</reference>
<sequence length="30" mass="3434">PNPFNALTNIKYLIAKAGHVESKFTLFWVN</sequence>
<evidence type="ECO:0000313" key="1">
    <source>
        <dbReference type="EMBL" id="GAI57969.1"/>
    </source>
</evidence>
<name>X1RR49_9ZZZZ</name>
<feature type="non-terminal residue" evidence="1">
    <location>
        <position position="1"/>
    </location>
</feature>
<protein>
    <submittedName>
        <fullName evidence="1">Uncharacterized protein</fullName>
    </submittedName>
</protein>
<dbReference type="AlphaFoldDB" id="X1RR49"/>
<proteinExistence type="predicted"/>
<accession>X1RR49</accession>
<dbReference type="EMBL" id="BARV01035578">
    <property type="protein sequence ID" value="GAI57969.1"/>
    <property type="molecule type" value="Genomic_DNA"/>
</dbReference>